<dbReference type="eggNOG" id="KOG2322">
    <property type="taxonomic scope" value="Eukaryota"/>
</dbReference>
<dbReference type="EMBL" id="CAEY01002011">
    <property type="status" value="NOT_ANNOTATED_CDS"/>
    <property type="molecule type" value="Genomic_DNA"/>
</dbReference>
<feature type="transmembrane region" description="Helical" evidence="5">
    <location>
        <begin position="217"/>
        <end position="238"/>
    </location>
</feature>
<evidence type="ECO:0000313" key="6">
    <source>
        <dbReference type="EnsemblMetazoa" id="tetur09g02230.1"/>
    </source>
</evidence>
<feature type="transmembrane region" description="Helical" evidence="5">
    <location>
        <begin position="156"/>
        <end position="174"/>
    </location>
</feature>
<dbReference type="Pfam" id="PF01027">
    <property type="entry name" value="Bax1-I"/>
    <property type="match status" value="1"/>
</dbReference>
<proteinExistence type="inferred from homology"/>
<dbReference type="PANTHER" id="PTHR23291">
    <property type="entry name" value="BAX INHIBITOR-RELATED"/>
    <property type="match status" value="1"/>
</dbReference>
<comment type="similarity">
    <text evidence="5">Belongs to the BI1 family.</text>
</comment>
<protein>
    <submittedName>
        <fullName evidence="6">Uncharacterized protein</fullName>
    </submittedName>
</protein>
<keyword evidence="7" id="KW-1185">Reference proteome</keyword>
<evidence type="ECO:0000256" key="5">
    <source>
        <dbReference type="RuleBase" id="RU004379"/>
    </source>
</evidence>
<accession>T1KDA5</accession>
<dbReference type="AlphaFoldDB" id="T1KDA5"/>
<dbReference type="HOGENOM" id="CLU_058671_3_1_1"/>
<dbReference type="CDD" id="cd10428">
    <property type="entry name" value="LFG_like"/>
    <property type="match status" value="1"/>
</dbReference>
<name>T1KDA5_TETUR</name>
<feature type="transmembrane region" description="Helical" evidence="5">
    <location>
        <begin position="70"/>
        <end position="92"/>
    </location>
</feature>
<dbReference type="Proteomes" id="UP000015104">
    <property type="component" value="Unassembled WGS sequence"/>
</dbReference>
<reference evidence="6" key="2">
    <citation type="submission" date="2015-06" db="UniProtKB">
        <authorList>
            <consortium name="EnsemblMetazoa"/>
        </authorList>
    </citation>
    <scope>IDENTIFICATION</scope>
</reference>
<reference evidence="7" key="1">
    <citation type="submission" date="2011-08" db="EMBL/GenBank/DDBJ databases">
        <authorList>
            <person name="Rombauts S."/>
        </authorList>
    </citation>
    <scope>NUCLEOTIDE SEQUENCE</scope>
    <source>
        <strain evidence="7">London</strain>
    </source>
</reference>
<evidence type="ECO:0000256" key="2">
    <source>
        <dbReference type="ARBA" id="ARBA00022692"/>
    </source>
</evidence>
<evidence type="ECO:0000256" key="1">
    <source>
        <dbReference type="ARBA" id="ARBA00004141"/>
    </source>
</evidence>
<feature type="transmembrane region" description="Helical" evidence="5">
    <location>
        <begin position="99"/>
        <end position="118"/>
    </location>
</feature>
<feature type="transmembrane region" description="Helical" evidence="5">
    <location>
        <begin position="124"/>
        <end position="144"/>
    </location>
</feature>
<evidence type="ECO:0000256" key="3">
    <source>
        <dbReference type="ARBA" id="ARBA00022989"/>
    </source>
</evidence>
<keyword evidence="3 5" id="KW-1133">Transmembrane helix</keyword>
<keyword evidence="2 5" id="KW-0812">Transmembrane</keyword>
<dbReference type="EnsemblMetazoa" id="tetur09g02230.1">
    <property type="protein sequence ID" value="tetur09g02230.1"/>
    <property type="gene ID" value="tetur09g02230"/>
</dbReference>
<dbReference type="InterPro" id="IPR006214">
    <property type="entry name" value="Bax_inhibitor_1-related"/>
</dbReference>
<evidence type="ECO:0000313" key="7">
    <source>
        <dbReference type="Proteomes" id="UP000015104"/>
    </source>
</evidence>
<sequence length="244" mass="27082">MNTNFNGPMEAGIQQPNVDQFNAFSDKSVRLTFIRKVYGILSIQLTITMAFVIGFTLSDEVKGFAVRNSWMLFVALGFSLVSLITLACCGVHRTYPSNLICLGIFTLAESVTIGFSTVFKNAEIVLYAVIITAVIVISLTLFAFQTKVDFTVFNGILFVCLLVLMLFGILLIFIRGKTMMLIYSALGALLFSAYLVVDTQMIVGGNHRNQFSPEDYILAAITLYIDIINIFIYVLQLLDVLSKD</sequence>
<feature type="transmembrane region" description="Helical" evidence="5">
    <location>
        <begin position="180"/>
        <end position="197"/>
    </location>
</feature>
<feature type="transmembrane region" description="Helical" evidence="5">
    <location>
        <begin position="37"/>
        <end position="58"/>
    </location>
</feature>
<dbReference type="GO" id="GO:0016020">
    <property type="term" value="C:membrane"/>
    <property type="evidence" value="ECO:0007669"/>
    <property type="project" value="UniProtKB-SubCell"/>
</dbReference>
<dbReference type="PANTHER" id="PTHR23291:SF47">
    <property type="entry name" value="TRANSMEMBRANE BAX INHIBITOR MOTIF CONTAINING 7"/>
    <property type="match status" value="1"/>
</dbReference>
<comment type="subcellular location">
    <subcellularLocation>
        <location evidence="1">Membrane</location>
        <topology evidence="1">Multi-pass membrane protein</topology>
    </subcellularLocation>
</comment>
<keyword evidence="4 5" id="KW-0472">Membrane</keyword>
<evidence type="ECO:0000256" key="4">
    <source>
        <dbReference type="ARBA" id="ARBA00023136"/>
    </source>
</evidence>
<organism evidence="6 7">
    <name type="scientific">Tetranychus urticae</name>
    <name type="common">Two-spotted spider mite</name>
    <dbReference type="NCBI Taxonomy" id="32264"/>
    <lineage>
        <taxon>Eukaryota</taxon>
        <taxon>Metazoa</taxon>
        <taxon>Ecdysozoa</taxon>
        <taxon>Arthropoda</taxon>
        <taxon>Chelicerata</taxon>
        <taxon>Arachnida</taxon>
        <taxon>Acari</taxon>
        <taxon>Acariformes</taxon>
        <taxon>Trombidiformes</taxon>
        <taxon>Prostigmata</taxon>
        <taxon>Eleutherengona</taxon>
        <taxon>Raphignathae</taxon>
        <taxon>Tetranychoidea</taxon>
        <taxon>Tetranychidae</taxon>
        <taxon>Tetranychus</taxon>
    </lineage>
</organism>